<keyword evidence="1" id="KW-0812">Transmembrane</keyword>
<reference evidence="2 3" key="1">
    <citation type="submission" date="2011-09" db="EMBL/GenBank/DDBJ databases">
        <title>The Genome Sequence of Plasmodium vivax North Korean.</title>
        <authorList>
            <consortium name="The Broad Institute Genome Sequencing Platform"/>
            <consortium name="The Broad Institute Genome Sequencing Center for Infectious Disease"/>
            <person name="Neafsey D."/>
            <person name="Carlton J."/>
            <person name="Barnwell J."/>
            <person name="Collins W."/>
            <person name="Escalante A."/>
            <person name="Mullikin J."/>
            <person name="Saul A."/>
            <person name="Guigo R."/>
            <person name="Camara F."/>
            <person name="Young S.K."/>
            <person name="Zeng Q."/>
            <person name="Gargeya S."/>
            <person name="Fitzgerald M."/>
            <person name="Haas B."/>
            <person name="Abouelleil A."/>
            <person name="Alvarado L."/>
            <person name="Arachchi H.M."/>
            <person name="Berlin A."/>
            <person name="Brown A."/>
            <person name="Chapman S.B."/>
            <person name="Chen Z."/>
            <person name="Dunbar C."/>
            <person name="Freedman E."/>
            <person name="Gearin G."/>
            <person name="Gellesch M."/>
            <person name="Goldberg J."/>
            <person name="Griggs A."/>
            <person name="Gujja S."/>
            <person name="Heiman D."/>
            <person name="Howarth C."/>
            <person name="Larson L."/>
            <person name="Lui A."/>
            <person name="MacDonald P.J.P."/>
            <person name="Montmayeur A."/>
            <person name="Murphy C."/>
            <person name="Neiman D."/>
            <person name="Pearson M."/>
            <person name="Priest M."/>
            <person name="Roberts A."/>
            <person name="Saif S."/>
            <person name="Shea T."/>
            <person name="Shenoy N."/>
            <person name="Sisk P."/>
            <person name="Stolte C."/>
            <person name="Sykes S."/>
            <person name="Wortman J."/>
            <person name="Nusbaum C."/>
            <person name="Birren B."/>
        </authorList>
    </citation>
    <scope>NUCLEOTIDE SEQUENCE [LARGE SCALE GENOMIC DNA]</scope>
    <source>
        <strain evidence="2 3">North Korean</strain>
    </source>
</reference>
<keyword evidence="1" id="KW-1133">Transmembrane helix</keyword>
<proteinExistence type="predicted"/>
<gene>
    <name evidence="2" type="ORF">PVNG_05860</name>
</gene>
<evidence type="ECO:0008006" key="4">
    <source>
        <dbReference type="Google" id="ProtNLM"/>
    </source>
</evidence>
<feature type="transmembrane region" description="Helical" evidence="1">
    <location>
        <begin position="132"/>
        <end position="154"/>
    </location>
</feature>
<evidence type="ECO:0000256" key="1">
    <source>
        <dbReference type="SAM" id="Phobius"/>
    </source>
</evidence>
<dbReference type="EMBL" id="KQ235615">
    <property type="protein sequence ID" value="KMZ96398.1"/>
    <property type="molecule type" value="Genomic_DNA"/>
</dbReference>
<protein>
    <recommendedName>
        <fullName evidence="4">Variable surface protein</fullName>
    </recommendedName>
</protein>
<dbReference type="AlphaFoldDB" id="A0A0J9W6Z3"/>
<dbReference type="Proteomes" id="UP000053239">
    <property type="component" value="Unassembled WGS sequence"/>
</dbReference>
<evidence type="ECO:0000313" key="2">
    <source>
        <dbReference type="EMBL" id="KMZ96398.1"/>
    </source>
</evidence>
<organism evidence="2 3">
    <name type="scientific">Plasmodium vivax North Korean</name>
    <dbReference type="NCBI Taxonomy" id="1035514"/>
    <lineage>
        <taxon>Eukaryota</taxon>
        <taxon>Sar</taxon>
        <taxon>Alveolata</taxon>
        <taxon>Apicomplexa</taxon>
        <taxon>Aconoidasida</taxon>
        <taxon>Haemosporida</taxon>
        <taxon>Plasmodiidae</taxon>
        <taxon>Plasmodium</taxon>
        <taxon>Plasmodium (Plasmodium)</taxon>
    </lineage>
</organism>
<name>A0A0J9W6Z3_PLAVI</name>
<sequence length="157" mass="18854">MTHKKLENTEQIKRLYKKILGIFDKIQHTNLRDTEININENIYGKLKSLDNLYKHLYNYSHNKKCNTENHCDCAESCIKMYKKYIEECNRYYYTPFCRELQKFGVKFNDTIKKINRCKDTVKLLPIFSKYNFDIVILIPIVALLFACSLLFILYKVN</sequence>
<accession>A0A0J9W6Z3</accession>
<keyword evidence="1" id="KW-0472">Membrane</keyword>
<evidence type="ECO:0000313" key="3">
    <source>
        <dbReference type="Proteomes" id="UP000053239"/>
    </source>
</evidence>